<dbReference type="EMBL" id="FPBD01000004">
    <property type="protein sequence ID" value="SFT91145.1"/>
    <property type="molecule type" value="Genomic_DNA"/>
</dbReference>
<dbReference type="CDD" id="cd00761">
    <property type="entry name" value="Glyco_tranf_GTA_type"/>
    <property type="match status" value="1"/>
</dbReference>
<keyword evidence="2" id="KW-1185">Reference proteome</keyword>
<dbReference type="AlphaFoldDB" id="A0A1I7BVE1"/>
<evidence type="ECO:0000313" key="1">
    <source>
        <dbReference type="EMBL" id="SFT91145.1"/>
    </source>
</evidence>
<keyword evidence="1" id="KW-0808">Transferase</keyword>
<proteinExistence type="predicted"/>
<sequence>MRDEADILPAFLHHYRSIGVTCFYIIDTGSSDGSLQFLHQQGDVQLYEKNGGYPQANAGVDWVNEIGCKYCKDKWTTVVDADEFLLLPQPTMDGTTSILQNELAFALYTPLIDFFCDDLTSAPKCAMDLDELISNTPNYVPFSKFHAEPSLAFPFFELRSSARAELSGKKNYHVRSYKIPLVYWQSDFQYLRSTHLCTPVPLSDTCGHLFHFKYRSGFEKRLLKELENPDRMNADVYRISKAIIRNQKLLPQHTTVLRNKDTFKDSDWYSNMGFTAKWKEVNRSKAHYFNLLTGKKITTDSTLEENLVRLTNSLSWRLTRPLRSLLFKHGLLRHEHFPERANFKQASAEQTIAIYESFWWLLTGLMRLPVALYRAVLWYKFGQRN</sequence>
<dbReference type="GO" id="GO:0016740">
    <property type="term" value="F:transferase activity"/>
    <property type="evidence" value="ECO:0007669"/>
    <property type="project" value="UniProtKB-KW"/>
</dbReference>
<reference evidence="2" key="1">
    <citation type="submission" date="2016-10" db="EMBL/GenBank/DDBJ databases">
        <authorList>
            <person name="Varghese N."/>
            <person name="Submissions S."/>
        </authorList>
    </citation>
    <scope>NUCLEOTIDE SEQUENCE [LARGE SCALE GENOMIC DNA]</scope>
    <source>
        <strain evidence="2">DSM 17465</strain>
    </source>
</reference>
<dbReference type="RefSeq" id="WP_054785518.1">
    <property type="nucleotide sequence ID" value="NZ_FPBD01000004.1"/>
</dbReference>
<organism evidence="1 2">
    <name type="scientific">Pseudovibrio denitrificans</name>
    <dbReference type="NCBI Taxonomy" id="258256"/>
    <lineage>
        <taxon>Bacteria</taxon>
        <taxon>Pseudomonadati</taxon>
        <taxon>Pseudomonadota</taxon>
        <taxon>Alphaproteobacteria</taxon>
        <taxon>Hyphomicrobiales</taxon>
        <taxon>Stappiaceae</taxon>
        <taxon>Pseudovibrio</taxon>
    </lineage>
</organism>
<dbReference type="Proteomes" id="UP000183371">
    <property type="component" value="Unassembled WGS sequence"/>
</dbReference>
<name>A0A1I7BVE1_9HYPH</name>
<protein>
    <submittedName>
        <fullName evidence="1">Glycosyl transferase family 2</fullName>
    </submittedName>
</protein>
<gene>
    <name evidence="1" type="ORF">SAMN05444141_104385</name>
</gene>
<accession>A0A1I7BVE1</accession>
<evidence type="ECO:0000313" key="2">
    <source>
        <dbReference type="Proteomes" id="UP000183371"/>
    </source>
</evidence>
<dbReference type="Pfam" id="PF13704">
    <property type="entry name" value="Glyco_tranf_2_4"/>
    <property type="match status" value="1"/>
</dbReference>